<accession>A0A9Q0K9T4</accession>
<dbReference type="EMBL" id="JAMYWD010000007">
    <property type="protein sequence ID" value="KAJ4966504.1"/>
    <property type="molecule type" value="Genomic_DNA"/>
</dbReference>
<name>A0A9Q0K9T4_9MAGN</name>
<evidence type="ECO:0000313" key="1">
    <source>
        <dbReference type="EMBL" id="KAJ4966504.1"/>
    </source>
</evidence>
<proteinExistence type="predicted"/>
<dbReference type="Proteomes" id="UP001141806">
    <property type="component" value="Unassembled WGS sequence"/>
</dbReference>
<reference evidence="1" key="1">
    <citation type="journal article" date="2023" name="Plant J.">
        <title>The genome of the king protea, Protea cynaroides.</title>
        <authorList>
            <person name="Chang J."/>
            <person name="Duong T.A."/>
            <person name="Schoeman C."/>
            <person name="Ma X."/>
            <person name="Roodt D."/>
            <person name="Barker N."/>
            <person name="Li Z."/>
            <person name="Van de Peer Y."/>
            <person name="Mizrachi E."/>
        </authorList>
    </citation>
    <scope>NUCLEOTIDE SEQUENCE</scope>
    <source>
        <tissue evidence="1">Young leaves</tissue>
    </source>
</reference>
<dbReference type="AlphaFoldDB" id="A0A9Q0K9T4"/>
<organism evidence="1 2">
    <name type="scientific">Protea cynaroides</name>
    <dbReference type="NCBI Taxonomy" id="273540"/>
    <lineage>
        <taxon>Eukaryota</taxon>
        <taxon>Viridiplantae</taxon>
        <taxon>Streptophyta</taxon>
        <taxon>Embryophyta</taxon>
        <taxon>Tracheophyta</taxon>
        <taxon>Spermatophyta</taxon>
        <taxon>Magnoliopsida</taxon>
        <taxon>Proteales</taxon>
        <taxon>Proteaceae</taxon>
        <taxon>Protea</taxon>
    </lineage>
</organism>
<comment type="caution">
    <text evidence="1">The sequence shown here is derived from an EMBL/GenBank/DDBJ whole genome shotgun (WGS) entry which is preliminary data.</text>
</comment>
<sequence>MDLEDGKRFCMNVVRLQEAFISSNKTQGLREVESIREAQGKVRRVSCRTRLLQRGNPQIQKAQEYGYLVRVFVFLTVFREGCQSLPISTNCPRNPALYALESKNKDATTAFRFDFYMENLCVALNYIVGRYFYFTGLIILCGLQHSQVEYWALEMADPTSDLISKIRE</sequence>
<keyword evidence="2" id="KW-1185">Reference proteome</keyword>
<protein>
    <submittedName>
        <fullName evidence="1">Uncharacterized protein</fullName>
    </submittedName>
</protein>
<evidence type="ECO:0000313" key="2">
    <source>
        <dbReference type="Proteomes" id="UP001141806"/>
    </source>
</evidence>
<gene>
    <name evidence="1" type="ORF">NE237_018353</name>
</gene>